<evidence type="ECO:0000313" key="10">
    <source>
        <dbReference type="Proteomes" id="UP001166286"/>
    </source>
</evidence>
<feature type="transmembrane region" description="Helical" evidence="7">
    <location>
        <begin position="142"/>
        <end position="164"/>
    </location>
</feature>
<evidence type="ECO:0000256" key="7">
    <source>
        <dbReference type="SAM" id="Phobius"/>
    </source>
</evidence>
<comment type="similarity">
    <text evidence="5">Belongs to the SAT4 family.</text>
</comment>
<dbReference type="InterPro" id="IPR049326">
    <property type="entry name" value="Rhodopsin_dom_fungi"/>
</dbReference>
<proteinExistence type="inferred from homology"/>
<evidence type="ECO:0000256" key="4">
    <source>
        <dbReference type="ARBA" id="ARBA00023136"/>
    </source>
</evidence>
<feature type="transmembrane region" description="Helical" evidence="7">
    <location>
        <begin position="30"/>
        <end position="48"/>
    </location>
</feature>
<feature type="region of interest" description="Disordered" evidence="6">
    <location>
        <begin position="285"/>
        <end position="317"/>
    </location>
</feature>
<reference evidence="9" key="1">
    <citation type="submission" date="2023-03" db="EMBL/GenBank/DDBJ databases">
        <title>Complete genome of Cladonia borealis.</title>
        <authorList>
            <person name="Park H."/>
        </authorList>
    </citation>
    <scope>NUCLEOTIDE SEQUENCE</scope>
    <source>
        <strain evidence="9">ANT050790</strain>
    </source>
</reference>
<feature type="compositionally biased region" description="Basic and acidic residues" evidence="6">
    <location>
        <begin position="297"/>
        <end position="311"/>
    </location>
</feature>
<dbReference type="InterPro" id="IPR052337">
    <property type="entry name" value="SAT4-like"/>
</dbReference>
<keyword evidence="2 7" id="KW-0812">Transmembrane</keyword>
<keyword evidence="3 7" id="KW-1133">Transmembrane helix</keyword>
<accession>A0AA39V4Y2</accession>
<evidence type="ECO:0000259" key="8">
    <source>
        <dbReference type="Pfam" id="PF20684"/>
    </source>
</evidence>
<keyword evidence="10" id="KW-1185">Reference proteome</keyword>
<dbReference type="GO" id="GO:0016020">
    <property type="term" value="C:membrane"/>
    <property type="evidence" value="ECO:0007669"/>
    <property type="project" value="UniProtKB-SubCell"/>
</dbReference>
<sequence>MKVWGPHGWNVRAIALTDHVIKIQISVLEIVYGPTIFFAKLALFLLFLRIFSCNRWTRNAIYFGIIVNLIFNTISTLVFGIQCVRKPGQSWIETASAERCRDMNRMNYVQGGFGIVSDLYIFILPMPVIWRLHMQLRRKIAVCGIFLTGLIAILASVLGCYYRVLSALSPDLAWNEPPALGLALVEMSVGVICGSVPHLSPIVRRYKPKMSNFGSLFHSLFRSSKSRSKKSSGLPLHDVQQLGSNPSAMPKGQIETKVLGSIQGEGKFFKSGAFSRMWEHRTATENSVSTTMFDDGDATKRDYYEGAEGHASKRLPK</sequence>
<feature type="transmembrane region" description="Helical" evidence="7">
    <location>
        <begin position="179"/>
        <end position="200"/>
    </location>
</feature>
<dbReference type="Pfam" id="PF20684">
    <property type="entry name" value="Fung_rhodopsin"/>
    <property type="match status" value="1"/>
</dbReference>
<evidence type="ECO:0000256" key="3">
    <source>
        <dbReference type="ARBA" id="ARBA00022989"/>
    </source>
</evidence>
<keyword evidence="4 7" id="KW-0472">Membrane</keyword>
<evidence type="ECO:0000256" key="5">
    <source>
        <dbReference type="ARBA" id="ARBA00038359"/>
    </source>
</evidence>
<evidence type="ECO:0000256" key="6">
    <source>
        <dbReference type="SAM" id="MobiDB-lite"/>
    </source>
</evidence>
<dbReference type="AlphaFoldDB" id="A0AA39V4Y2"/>
<protein>
    <recommendedName>
        <fullName evidence="8">Rhodopsin domain-containing protein</fullName>
    </recommendedName>
</protein>
<evidence type="ECO:0000256" key="1">
    <source>
        <dbReference type="ARBA" id="ARBA00004141"/>
    </source>
</evidence>
<comment type="caution">
    <text evidence="9">The sequence shown here is derived from an EMBL/GenBank/DDBJ whole genome shotgun (WGS) entry which is preliminary data.</text>
</comment>
<dbReference type="PANTHER" id="PTHR33048:SF158">
    <property type="entry name" value="MEMBRANE PROTEIN PTH11-LIKE, PUTATIVE-RELATED"/>
    <property type="match status" value="1"/>
</dbReference>
<feature type="domain" description="Rhodopsin" evidence="8">
    <location>
        <begin position="5"/>
        <end position="205"/>
    </location>
</feature>
<feature type="transmembrane region" description="Helical" evidence="7">
    <location>
        <begin position="60"/>
        <end position="81"/>
    </location>
</feature>
<name>A0AA39V4Y2_9LECA</name>
<feature type="region of interest" description="Disordered" evidence="6">
    <location>
        <begin position="227"/>
        <end position="250"/>
    </location>
</feature>
<evidence type="ECO:0000256" key="2">
    <source>
        <dbReference type="ARBA" id="ARBA00022692"/>
    </source>
</evidence>
<dbReference type="Proteomes" id="UP001166286">
    <property type="component" value="Unassembled WGS sequence"/>
</dbReference>
<evidence type="ECO:0000313" key="9">
    <source>
        <dbReference type="EMBL" id="KAK0516237.1"/>
    </source>
</evidence>
<comment type="subcellular location">
    <subcellularLocation>
        <location evidence="1">Membrane</location>
        <topology evidence="1">Multi-pass membrane protein</topology>
    </subcellularLocation>
</comment>
<dbReference type="EMBL" id="JAFEKC020000002">
    <property type="protein sequence ID" value="KAK0516237.1"/>
    <property type="molecule type" value="Genomic_DNA"/>
</dbReference>
<gene>
    <name evidence="9" type="ORF">JMJ35_000840</name>
</gene>
<dbReference type="PANTHER" id="PTHR33048">
    <property type="entry name" value="PTH11-LIKE INTEGRAL MEMBRANE PROTEIN (AFU_ORTHOLOGUE AFUA_5G11245)"/>
    <property type="match status" value="1"/>
</dbReference>
<feature type="transmembrane region" description="Helical" evidence="7">
    <location>
        <begin position="111"/>
        <end position="130"/>
    </location>
</feature>
<organism evidence="9 10">
    <name type="scientific">Cladonia borealis</name>
    <dbReference type="NCBI Taxonomy" id="184061"/>
    <lineage>
        <taxon>Eukaryota</taxon>
        <taxon>Fungi</taxon>
        <taxon>Dikarya</taxon>
        <taxon>Ascomycota</taxon>
        <taxon>Pezizomycotina</taxon>
        <taxon>Lecanoromycetes</taxon>
        <taxon>OSLEUM clade</taxon>
        <taxon>Lecanoromycetidae</taxon>
        <taxon>Lecanorales</taxon>
        <taxon>Lecanorineae</taxon>
        <taxon>Cladoniaceae</taxon>
        <taxon>Cladonia</taxon>
    </lineage>
</organism>